<comment type="caution">
    <text evidence="1">The sequence shown here is derived from an EMBL/GenBank/DDBJ whole genome shotgun (WGS) entry which is preliminary data.</text>
</comment>
<reference evidence="1" key="1">
    <citation type="submission" date="2021-06" db="EMBL/GenBank/DDBJ databases">
        <title>Parelaphostrongylus tenuis whole genome reference sequence.</title>
        <authorList>
            <person name="Garwood T.J."/>
            <person name="Larsen P.A."/>
            <person name="Fountain-Jones N.M."/>
            <person name="Garbe J.R."/>
            <person name="Macchietto M.G."/>
            <person name="Kania S.A."/>
            <person name="Gerhold R.W."/>
            <person name="Richards J.E."/>
            <person name="Wolf T.M."/>
        </authorList>
    </citation>
    <scope>NUCLEOTIDE SEQUENCE</scope>
    <source>
        <strain evidence="1">MNPRO001-30</strain>
        <tissue evidence="1">Meninges</tissue>
    </source>
</reference>
<organism evidence="1 2">
    <name type="scientific">Parelaphostrongylus tenuis</name>
    <name type="common">Meningeal worm</name>
    <dbReference type="NCBI Taxonomy" id="148309"/>
    <lineage>
        <taxon>Eukaryota</taxon>
        <taxon>Metazoa</taxon>
        <taxon>Ecdysozoa</taxon>
        <taxon>Nematoda</taxon>
        <taxon>Chromadorea</taxon>
        <taxon>Rhabditida</taxon>
        <taxon>Rhabditina</taxon>
        <taxon>Rhabditomorpha</taxon>
        <taxon>Strongyloidea</taxon>
        <taxon>Metastrongylidae</taxon>
        <taxon>Parelaphostrongylus</taxon>
    </lineage>
</organism>
<name>A0AAD5N555_PARTN</name>
<accession>A0AAD5N555</accession>
<protein>
    <submittedName>
        <fullName evidence="1">Uncharacterized protein</fullName>
    </submittedName>
</protein>
<dbReference type="Proteomes" id="UP001196413">
    <property type="component" value="Unassembled WGS sequence"/>
</dbReference>
<dbReference type="AlphaFoldDB" id="A0AAD5N555"/>
<evidence type="ECO:0000313" key="1">
    <source>
        <dbReference type="EMBL" id="KAJ1362391.1"/>
    </source>
</evidence>
<evidence type="ECO:0000313" key="2">
    <source>
        <dbReference type="Proteomes" id="UP001196413"/>
    </source>
</evidence>
<proteinExistence type="predicted"/>
<dbReference type="EMBL" id="JAHQIW010004431">
    <property type="protein sequence ID" value="KAJ1362391.1"/>
    <property type="molecule type" value="Genomic_DNA"/>
</dbReference>
<gene>
    <name evidence="1" type="ORF">KIN20_021925</name>
</gene>
<keyword evidence="2" id="KW-1185">Reference proteome</keyword>
<sequence length="119" mass="13834">MGNSYKDSFCDSSKEGCLQATAIIDGQRHEFFSGLQLNRTLLQKKRSDPIQTDSTADVLNRNHLLSEKVRSIVNLKYMGKKVHNFDHRYITYESLNRSSCIVKYDSEEKRKNLYLPNKN</sequence>